<sequence>MRLRLLLLLLFPVLLAGCNPDPNPGPRIDLVGSTSPAFISSDRLSTTPADTFTTRLFAEARDTVNGPALTRLRITVDYTPTRNPYTYPTTTAFDPDLVPKDTLPLVYLDSVLAPGKRAIAFQYTAVTRSTSGQERWTFQIEDAEGGSNKRSYQLTLRNPDSLLTYHRYSMRLQAPRTRKSRSFATLASGLVLPAFALSSSPDQIANRDSVDLVYQPITGGQAGLAAPADPTVTLTGWLRKRTTQFRRTTLDANAFGSADTTPELVAAFDAGTAFTPSTRTGSLSKGQVVAFRTATGKSGLILIEDFPTAPAAAIQAQVRITK</sequence>
<feature type="signal peptide" evidence="1">
    <location>
        <begin position="1"/>
        <end position="16"/>
    </location>
</feature>
<keyword evidence="3" id="KW-1185">Reference proteome</keyword>
<dbReference type="EMBL" id="CP060202">
    <property type="protein sequence ID" value="QNH62128.1"/>
    <property type="molecule type" value="Genomic_DNA"/>
</dbReference>
<evidence type="ECO:0000313" key="2">
    <source>
        <dbReference type="EMBL" id="QNH62128.1"/>
    </source>
</evidence>
<protein>
    <submittedName>
        <fullName evidence="2">Uncharacterized protein</fullName>
    </submittedName>
</protein>
<name>A0A7G7W6Y5_9BACT</name>
<dbReference type="AlphaFoldDB" id="A0A7G7W6Y5"/>
<evidence type="ECO:0000256" key="1">
    <source>
        <dbReference type="SAM" id="SignalP"/>
    </source>
</evidence>
<dbReference type="KEGG" id="hsk:H4317_18590"/>
<keyword evidence="1" id="KW-0732">Signal</keyword>
<evidence type="ECO:0000313" key="3">
    <source>
        <dbReference type="Proteomes" id="UP000515489"/>
    </source>
</evidence>
<accession>A0A7G7W6Y5</accession>
<proteinExistence type="predicted"/>
<gene>
    <name evidence="2" type="ORF">H4317_18590</name>
</gene>
<dbReference type="Proteomes" id="UP000515489">
    <property type="component" value="Chromosome"/>
</dbReference>
<dbReference type="PROSITE" id="PS51257">
    <property type="entry name" value="PROKAR_LIPOPROTEIN"/>
    <property type="match status" value="1"/>
</dbReference>
<organism evidence="2 3">
    <name type="scientific">Hymenobacter sediminicola</name>
    <dbReference type="NCBI Taxonomy" id="2761579"/>
    <lineage>
        <taxon>Bacteria</taxon>
        <taxon>Pseudomonadati</taxon>
        <taxon>Bacteroidota</taxon>
        <taxon>Cytophagia</taxon>
        <taxon>Cytophagales</taxon>
        <taxon>Hymenobacteraceae</taxon>
        <taxon>Hymenobacter</taxon>
    </lineage>
</organism>
<dbReference type="RefSeq" id="WP_185888045.1">
    <property type="nucleotide sequence ID" value="NZ_CP060202.1"/>
</dbReference>
<reference evidence="2 3" key="1">
    <citation type="submission" date="2020-08" db="EMBL/GenBank/DDBJ databases">
        <title>Hymenobacter sp. S2-20-2 genome sequencing.</title>
        <authorList>
            <person name="Jin L."/>
        </authorList>
    </citation>
    <scope>NUCLEOTIDE SEQUENCE [LARGE SCALE GENOMIC DNA]</scope>
    <source>
        <strain evidence="2 3">S2-20-2</strain>
    </source>
</reference>
<feature type="chain" id="PRO_5028864077" evidence="1">
    <location>
        <begin position="17"/>
        <end position="322"/>
    </location>
</feature>